<evidence type="ECO:0000313" key="2">
    <source>
        <dbReference type="EnsemblPlants" id="OGLUM05G26680.1"/>
    </source>
</evidence>
<proteinExistence type="predicted"/>
<evidence type="ECO:0000313" key="3">
    <source>
        <dbReference type="Proteomes" id="UP000026961"/>
    </source>
</evidence>
<reference evidence="2" key="2">
    <citation type="submission" date="2018-05" db="EMBL/GenBank/DDBJ databases">
        <title>OgluRS3 (Oryza glumaepatula Reference Sequence Version 3).</title>
        <authorList>
            <person name="Zhang J."/>
            <person name="Kudrna D."/>
            <person name="Lee S."/>
            <person name="Talag J."/>
            <person name="Welchert J."/>
            <person name="Wing R.A."/>
        </authorList>
    </citation>
    <scope>NUCLEOTIDE SEQUENCE [LARGE SCALE GENOMIC DNA]</scope>
</reference>
<sequence length="168" mass="18514">MPPETPAAAARLVAVRGPQRPLRETEELPWLGGGAPPSPPTSEATTVAGHSGGRWQAGRWQHQSRELFLCLLECLAGTTQYDTHNTRTHTHPYERTHTNPNPMSIFEDWAEPITSMTIVKEASSKPILPPFPGSTRLVLVVHLKSSITLQRDTIHAPSETTQINNDTQ</sequence>
<keyword evidence="3" id="KW-1185">Reference proteome</keyword>
<evidence type="ECO:0000256" key="1">
    <source>
        <dbReference type="SAM" id="MobiDB-lite"/>
    </source>
</evidence>
<dbReference type="EnsemblPlants" id="OGLUM05G26680.1">
    <property type="protein sequence ID" value="OGLUM05G26680.1"/>
    <property type="gene ID" value="OGLUM05G26680"/>
</dbReference>
<feature type="region of interest" description="Disordered" evidence="1">
    <location>
        <begin position="1"/>
        <end position="53"/>
    </location>
</feature>
<protein>
    <submittedName>
        <fullName evidence="2">Uncharacterized protein</fullName>
    </submittedName>
</protein>
<reference evidence="2" key="1">
    <citation type="submission" date="2015-04" db="UniProtKB">
        <authorList>
            <consortium name="EnsemblPlants"/>
        </authorList>
    </citation>
    <scope>IDENTIFICATION</scope>
</reference>
<accession>A0A0E0A2I3</accession>
<dbReference type="Gramene" id="OGLUM05G26680.1">
    <property type="protein sequence ID" value="OGLUM05G26680.1"/>
    <property type="gene ID" value="OGLUM05G26680"/>
</dbReference>
<dbReference type="HOGENOM" id="CLU_1589029_0_0_1"/>
<dbReference type="AlphaFoldDB" id="A0A0E0A2I3"/>
<dbReference type="Proteomes" id="UP000026961">
    <property type="component" value="Chromosome 5"/>
</dbReference>
<organism evidence="2">
    <name type="scientific">Oryza glumipatula</name>
    <dbReference type="NCBI Taxonomy" id="40148"/>
    <lineage>
        <taxon>Eukaryota</taxon>
        <taxon>Viridiplantae</taxon>
        <taxon>Streptophyta</taxon>
        <taxon>Embryophyta</taxon>
        <taxon>Tracheophyta</taxon>
        <taxon>Spermatophyta</taxon>
        <taxon>Magnoliopsida</taxon>
        <taxon>Liliopsida</taxon>
        <taxon>Poales</taxon>
        <taxon>Poaceae</taxon>
        <taxon>BOP clade</taxon>
        <taxon>Oryzoideae</taxon>
        <taxon>Oryzeae</taxon>
        <taxon>Oryzinae</taxon>
        <taxon>Oryza</taxon>
    </lineage>
</organism>
<name>A0A0E0A2I3_9ORYZ</name>